<comment type="caution">
    <text evidence="1">The sequence shown here is derived from an EMBL/GenBank/DDBJ whole genome shotgun (WGS) entry which is preliminary data.</text>
</comment>
<gene>
    <name evidence="1" type="ORF">IAB38_01130</name>
</gene>
<dbReference type="AlphaFoldDB" id="A0A9D1DTB7"/>
<accession>A0A9D1DTB7</accession>
<evidence type="ECO:0000313" key="1">
    <source>
        <dbReference type="EMBL" id="HIR58631.1"/>
    </source>
</evidence>
<reference evidence="1" key="2">
    <citation type="journal article" date="2021" name="PeerJ">
        <title>Extensive microbial diversity within the chicken gut microbiome revealed by metagenomics and culture.</title>
        <authorList>
            <person name="Gilroy R."/>
            <person name="Ravi A."/>
            <person name="Getino M."/>
            <person name="Pursley I."/>
            <person name="Horton D.L."/>
            <person name="Alikhan N.F."/>
            <person name="Baker D."/>
            <person name="Gharbi K."/>
            <person name="Hall N."/>
            <person name="Watson M."/>
            <person name="Adriaenssens E.M."/>
            <person name="Foster-Nyarko E."/>
            <person name="Jarju S."/>
            <person name="Secka A."/>
            <person name="Antonio M."/>
            <person name="Oren A."/>
            <person name="Chaudhuri R.R."/>
            <person name="La Ragione R."/>
            <person name="Hildebrand F."/>
            <person name="Pallen M.J."/>
        </authorList>
    </citation>
    <scope>NUCLEOTIDE SEQUENCE</scope>
    <source>
        <strain evidence="1">CHK184-20233</strain>
    </source>
</reference>
<sequence length="735" mass="86118">MSKNSELVKELRNGNNNRDAFFKEKIKEELEKSGIKGDEVTINDIFNKALDTYTDDIKIPFLFHIKAIIKNKDKNTETGDLNNLQYKVIKLYLTKENDKYLSKIEIATNLSIKIDEVINIIKSLNNNNNLDKVFPNYKEMLKDRNDYFKKKAIVISEKQIILLVEYCGGLRKEMDFKALAKKYDKTTFEIKNELNNIFKLLKTGNNLTILLDRYPNIKNALIRKSKVFNISLDIKEDIAVKHIVTSDFKRKAHLNKDDITMLKLLSSYIKNELTTEKIKEAGFDSVASFVDKRNRFFSKLRTNERFFDTVNELYPDLDIEALIDMPRLTYYEFKTLALIDEYSYKKVSENEKLIEQEKFKNTKSFKKILNTAVDKLNESKYLLDKVSLILTNLNDLELVDNKKKKDDLSLSLVEIKILEALNDNPELTNRELGTIAGFKSEAGFVNKKYELLTRISNNKILELKVKRKYPNIVLKKEKRKTKLSDKNIELLTLLEKKLSDKEMADTLELANEKSYYTVKRILFKQLEENESLKRDALRKFPDLILDDYIKNLAIRFTENEIVFLQEFCLIEDNNLIYQSEEEILKKLNLQPKMIEFVKTTSTIKVVKNMIVGTNLDELLWSNFTDEFITRDSFNSDNSISVNNLEFKEQMSDDILEGIKRLEESIFGDFVEQCTLKEKLVLALRLGYFDKRFFTSSEVAMITKMEEIKVISLTKKCLKMSRNNYIDEKQKQKILI</sequence>
<dbReference type="EMBL" id="DVHC01000013">
    <property type="protein sequence ID" value="HIR58631.1"/>
    <property type="molecule type" value="Genomic_DNA"/>
</dbReference>
<name>A0A9D1DTB7_9FIRM</name>
<reference evidence="1" key="1">
    <citation type="submission" date="2020-10" db="EMBL/GenBank/DDBJ databases">
        <authorList>
            <person name="Gilroy R."/>
        </authorList>
    </citation>
    <scope>NUCLEOTIDE SEQUENCE</scope>
    <source>
        <strain evidence="1">CHK184-20233</strain>
    </source>
</reference>
<evidence type="ECO:0000313" key="2">
    <source>
        <dbReference type="Proteomes" id="UP000824232"/>
    </source>
</evidence>
<proteinExistence type="predicted"/>
<dbReference type="Proteomes" id="UP000824232">
    <property type="component" value="Unassembled WGS sequence"/>
</dbReference>
<protein>
    <submittedName>
        <fullName evidence="1">Uncharacterized protein</fullName>
    </submittedName>
</protein>
<organism evidence="1 2">
    <name type="scientific">Candidatus Onthousia excrementipullorum</name>
    <dbReference type="NCBI Taxonomy" id="2840884"/>
    <lineage>
        <taxon>Bacteria</taxon>
        <taxon>Bacillati</taxon>
        <taxon>Bacillota</taxon>
        <taxon>Bacilli</taxon>
        <taxon>Candidatus Onthousia</taxon>
    </lineage>
</organism>